<keyword evidence="2" id="KW-1185">Reference proteome</keyword>
<dbReference type="EMBL" id="JADLQX010000100">
    <property type="protein sequence ID" value="MBF6303001.1"/>
    <property type="molecule type" value="Genomic_DNA"/>
</dbReference>
<gene>
    <name evidence="1" type="ORF">IU459_36670</name>
</gene>
<reference evidence="1 2" key="1">
    <citation type="submission" date="2020-10" db="EMBL/GenBank/DDBJ databases">
        <title>Identification of Nocardia species via Next-generation sequencing and recognition of intraspecies genetic diversity.</title>
        <authorList>
            <person name="Li P."/>
            <person name="Li P."/>
            <person name="Lu B."/>
        </authorList>
    </citation>
    <scope>NUCLEOTIDE SEQUENCE [LARGE SCALE GENOMIC DNA]</scope>
    <source>
        <strain evidence="1 2">BJ06-0157</strain>
    </source>
</reference>
<sequence>MTEIRVGLEDAIELAEMLTFIDDWLAGAGPAVGRSFSGFVGSDGYSIEALRADLDRFVGVLGVGGDGREQGSVFEEF</sequence>
<protein>
    <submittedName>
        <fullName evidence="1">Uncharacterized protein</fullName>
    </submittedName>
</protein>
<evidence type="ECO:0000313" key="2">
    <source>
        <dbReference type="Proteomes" id="UP000702209"/>
    </source>
</evidence>
<accession>A0ABS0D2D4</accession>
<dbReference type="Proteomes" id="UP000702209">
    <property type="component" value="Unassembled WGS sequence"/>
</dbReference>
<evidence type="ECO:0000313" key="1">
    <source>
        <dbReference type="EMBL" id="MBF6303001.1"/>
    </source>
</evidence>
<dbReference type="RefSeq" id="WP_195134178.1">
    <property type="nucleotide sequence ID" value="NZ_JADLQX010000100.1"/>
</dbReference>
<proteinExistence type="predicted"/>
<name>A0ABS0D2D4_9NOCA</name>
<comment type="caution">
    <text evidence="1">The sequence shown here is derived from an EMBL/GenBank/DDBJ whole genome shotgun (WGS) entry which is preliminary data.</text>
</comment>
<organism evidence="1 2">
    <name type="scientific">Nocardia amamiensis</name>
    <dbReference type="NCBI Taxonomy" id="404578"/>
    <lineage>
        <taxon>Bacteria</taxon>
        <taxon>Bacillati</taxon>
        <taxon>Actinomycetota</taxon>
        <taxon>Actinomycetes</taxon>
        <taxon>Mycobacteriales</taxon>
        <taxon>Nocardiaceae</taxon>
        <taxon>Nocardia</taxon>
    </lineage>
</organism>